<keyword evidence="3" id="KW-1185">Reference proteome</keyword>
<evidence type="ECO:0000256" key="1">
    <source>
        <dbReference type="SAM" id="Phobius"/>
    </source>
</evidence>
<keyword evidence="1" id="KW-0812">Transmembrane</keyword>
<reference evidence="2 3" key="1">
    <citation type="journal article" date="2022" name="bioRxiv">
        <title>Genomics of Preaxostyla Flagellates Illuminates Evolutionary Transitions and the Path Towards Mitochondrial Loss.</title>
        <authorList>
            <person name="Novak L.V.F."/>
            <person name="Treitli S.C."/>
            <person name="Pyrih J."/>
            <person name="Halakuc P."/>
            <person name="Pipaliya S.V."/>
            <person name="Vacek V."/>
            <person name="Brzon O."/>
            <person name="Soukal P."/>
            <person name="Eme L."/>
            <person name="Dacks J.B."/>
            <person name="Karnkowska A."/>
            <person name="Elias M."/>
            <person name="Hampl V."/>
        </authorList>
    </citation>
    <scope>NUCLEOTIDE SEQUENCE [LARGE SCALE GENOMIC DNA]</scope>
    <source>
        <strain evidence="2">NAU3</strain>
        <tissue evidence="2">Gut</tissue>
    </source>
</reference>
<organism evidence="2 3">
    <name type="scientific">Blattamonas nauphoetae</name>
    <dbReference type="NCBI Taxonomy" id="2049346"/>
    <lineage>
        <taxon>Eukaryota</taxon>
        <taxon>Metamonada</taxon>
        <taxon>Preaxostyla</taxon>
        <taxon>Oxymonadida</taxon>
        <taxon>Blattamonas</taxon>
    </lineage>
</organism>
<evidence type="ECO:0008006" key="4">
    <source>
        <dbReference type="Google" id="ProtNLM"/>
    </source>
</evidence>
<proteinExistence type="predicted"/>
<gene>
    <name evidence="2" type="ORF">BLNAU_7331</name>
</gene>
<evidence type="ECO:0000313" key="3">
    <source>
        <dbReference type="Proteomes" id="UP001281761"/>
    </source>
</evidence>
<dbReference type="EMBL" id="JARBJD010000044">
    <property type="protein sequence ID" value="KAK2957676.1"/>
    <property type="molecule type" value="Genomic_DNA"/>
</dbReference>
<keyword evidence="1" id="KW-1133">Transmembrane helix</keyword>
<comment type="caution">
    <text evidence="2">The sequence shown here is derived from an EMBL/GenBank/DDBJ whole genome shotgun (WGS) entry which is preliminary data.</text>
</comment>
<accession>A0ABQ9Y1R3</accession>
<keyword evidence="1" id="KW-0472">Membrane</keyword>
<feature type="transmembrane region" description="Helical" evidence="1">
    <location>
        <begin position="513"/>
        <end position="541"/>
    </location>
</feature>
<sequence>MSHRTEPTNLLYEQCIASIRHCSCPRNKYNSKCYPFFAKQFIHTLYHPIQRNEDHFSSSELFFSEIGTDENLCGSVVRPCATLNATLTHCSSETTRIHFSFNTTTSPIQFLSPIILQGRGNPFIFTTNKPTDSSLQTFTLRAHSSLNDITIDFTSSTHPTLFHVQGCQCSLRKVSLIGNESMTKIFQIESGALALETCDLSLSMSDLSDLVGVQDGSSLAFTNIVFANKIASSYMVDFPGGSSTKLAITNTGLSHVTVPYYSPTILRLVDSEVSLLHSSFSTVHYAQTVLSSSINQRSYPVCVETSRSAFAHVEASTIIIHQSSFVHLSPVPFYFWSVSAEITETIFHNNSPSPDYPSFQNSISCNGDSRVRLDDVTTIGSDRSMWMSQDDSCIISHDSDDVSFTYPVLSSSGRSGESLSLWGHNLIPCSLRVILFNQTSHGNQDEQTVMECLSVNLVNDTGLECTIPYFILKSPLEEWRAMVQLRLNNITTVDSNSIVVIAQRKATASAADLAALGVCIVIVVILTIVVAIFIIVFFYVLRKRSGVKVKQDYLQQQRFAALEQNSVHQPNLHRELRTPTFLSPPPSRRSRHRNLCFRHQLPQVDPPEPPSQEMITITPTFLDQQTLLN</sequence>
<protein>
    <recommendedName>
        <fullName evidence="4">Transmembrane protein</fullName>
    </recommendedName>
</protein>
<evidence type="ECO:0000313" key="2">
    <source>
        <dbReference type="EMBL" id="KAK2957676.1"/>
    </source>
</evidence>
<dbReference type="Proteomes" id="UP001281761">
    <property type="component" value="Unassembled WGS sequence"/>
</dbReference>
<name>A0ABQ9Y1R3_9EUKA</name>